<evidence type="ECO:0000313" key="5">
    <source>
        <dbReference type="Proteomes" id="UP000281741"/>
    </source>
</evidence>
<dbReference type="RefSeq" id="WP_123854065.1">
    <property type="nucleotide sequence ID" value="NZ_CP033912.1"/>
</dbReference>
<keyword evidence="5" id="KW-1185">Reference proteome</keyword>
<evidence type="ECO:0000259" key="1">
    <source>
        <dbReference type="Pfam" id="PF13575"/>
    </source>
</evidence>
<reference evidence="4 5" key="1">
    <citation type="submission" date="2018-11" db="EMBL/GenBank/DDBJ databases">
        <title>Proposal to divide the Flavobacteriaceae and reorganize its genera based on Amino Acid Identity values calculated from whole genome sequences.</title>
        <authorList>
            <person name="Nicholson A.C."/>
            <person name="Gulvik C.A."/>
            <person name="Whitney A.M."/>
            <person name="Humrighouse B.W."/>
            <person name="Bell M."/>
            <person name="Holmes B."/>
            <person name="Steigerwalt A.G."/>
            <person name="Villarma A."/>
            <person name="Sheth M."/>
            <person name="Batra D."/>
            <person name="Pryor J."/>
            <person name="Bernardet J.-F."/>
            <person name="Hugo C."/>
            <person name="Kampfer P."/>
            <person name="Newman J."/>
            <person name="McQuiston J.R."/>
        </authorList>
    </citation>
    <scope>NUCLEOTIDE SEQUENCE [LARGE SCALE GENOMIC DNA]</scope>
    <source>
        <strain evidence="2 4">G0207</strain>
        <strain evidence="3 5">H5143</strain>
    </source>
</reference>
<dbReference type="EMBL" id="CP033915">
    <property type="protein sequence ID" value="AZA86473.1"/>
    <property type="molecule type" value="Genomic_DNA"/>
</dbReference>
<evidence type="ECO:0000313" key="4">
    <source>
        <dbReference type="Proteomes" id="UP000274073"/>
    </source>
</evidence>
<organism evidence="2 4">
    <name type="scientific">Chryseobacterium shandongense</name>
    <dbReference type="NCBI Taxonomy" id="1493872"/>
    <lineage>
        <taxon>Bacteria</taxon>
        <taxon>Pseudomonadati</taxon>
        <taxon>Bacteroidota</taxon>
        <taxon>Flavobacteriia</taxon>
        <taxon>Flavobacteriales</taxon>
        <taxon>Weeksellaceae</taxon>
        <taxon>Chryseobacterium group</taxon>
        <taxon>Chryseobacterium</taxon>
    </lineage>
</organism>
<dbReference type="Proteomes" id="UP000274073">
    <property type="component" value="Chromosome"/>
</dbReference>
<dbReference type="NCBIfam" id="TIGR03897">
    <property type="entry name" value="lanti_2_LanM"/>
    <property type="match status" value="1"/>
</dbReference>
<evidence type="ECO:0000313" key="3">
    <source>
        <dbReference type="EMBL" id="AZA94882.1"/>
    </source>
</evidence>
<dbReference type="Pfam" id="PF13575">
    <property type="entry name" value="DUF4135"/>
    <property type="match status" value="1"/>
</dbReference>
<dbReference type="Proteomes" id="UP000281741">
    <property type="component" value="Chromosome"/>
</dbReference>
<dbReference type="AlphaFoldDB" id="A0AAD0YDQ5"/>
<dbReference type="InterPro" id="IPR030934">
    <property type="entry name" value="Intein_C"/>
</dbReference>
<protein>
    <submittedName>
        <fullName evidence="2">Type 2 lantipeptide synthetase LanM</fullName>
    </submittedName>
</protein>
<sequence>MDNPTMNLIKDERADIPFVDVLVPYTEGFVNELKKTNISAVLINKLHTGLLNEMSSVAEVTLQDELNNLKKNGLSIYSEFVETMYSTLAIKYPVLNKILKTVANNYLIHIQNIFSNFSKDLHLISKTFSLALNSNITIKDINLSLGDGHGGESTASVTLSNDTKLIYKPRNIDTAKSYNIFIDWINQKLNINLKILRCLNYEHYGWLEFADHHCADSVTDLQEYYQKAGVLLAVTLLLGSKDCHYENVIASGKNPVIIDHETIIQPVLSQQSIRTWDEHHKIAPFSVLESMLIINKNTGVPTEYAGYGIKGNIEIMDLEKKVIHPNTIDSKRDTRFVFRKLVKENIPFYEDKHLFAADYRAFFIEGFTKAYDLFVSSKDELMSSDSPIQGFKKQKIRYVWRPTFVYFRILKYMRSSVFMKSSEAYESKLYELMSKAYQKADCENYKFILNHEMQQMLKGDIPFFNLDSQDHHLGGNGSFKIFSHNCIENIEQRINLFSTKHKEEQIEFINNWLNINTSV</sequence>
<accession>A0AAD0YDQ5</accession>
<gene>
    <name evidence="2" type="primary">lanM</name>
    <name evidence="2" type="ORF">EG349_06565</name>
    <name evidence="3" type="ORF">EG353_04580</name>
</gene>
<dbReference type="PROSITE" id="PS50818">
    <property type="entry name" value="INTEIN_C_TER"/>
    <property type="match status" value="1"/>
</dbReference>
<dbReference type="InterPro" id="IPR017146">
    <property type="entry name" value="Lanti_2_LanM"/>
</dbReference>
<feature type="domain" description="Lantibiotic biosynthesis protein dehydration" evidence="1">
    <location>
        <begin position="92"/>
        <end position="465"/>
    </location>
</feature>
<name>A0AAD0YDQ5_9FLAO</name>
<dbReference type="InterPro" id="IPR025410">
    <property type="entry name" value="Lant_dehyd"/>
</dbReference>
<dbReference type="EMBL" id="CP033912">
    <property type="protein sequence ID" value="AZA94882.1"/>
    <property type="molecule type" value="Genomic_DNA"/>
</dbReference>
<evidence type="ECO:0000313" key="2">
    <source>
        <dbReference type="EMBL" id="AZA86473.1"/>
    </source>
</evidence>
<proteinExistence type="predicted"/>